<accession>A0A0D5NJC4</accession>
<sequence length="221" mass="24591">MKIIDLSLPVNDEVYGPPSTNVKVQFTPHNRGPGFWQVTSIDMSVHTGSHIDSALHVTEDGGTVDQFSLDQVIGEAVILDLTHIKDHQGITAADLEACQAQIQPGDIILLNTGWSDKTWGQYPRYFVDSPFLTLDAGRWLVQQKPRAIGCDFFEEYAARFKDFTSEDFIVHREILDSGIVLLEGLTNLSALPSDRIQFFGPFVKFAGIEGSMARFFAVVEE</sequence>
<protein>
    <recommendedName>
        <fullName evidence="3">Cyclase</fullName>
    </recommendedName>
</protein>
<dbReference type="PANTHER" id="PTHR31118">
    <property type="entry name" value="CYCLASE-LIKE PROTEIN 2"/>
    <property type="match status" value="1"/>
</dbReference>
<proteinExistence type="predicted"/>
<reference evidence="1 2" key="1">
    <citation type="journal article" date="2015" name="J. Biotechnol.">
        <title>Complete genome sequence of Paenibacillus beijingensis 7188(T) (=DSM 24997(T)), a novel rhizobacterium from jujube garden soil.</title>
        <authorList>
            <person name="Kwak Y."/>
            <person name="Shin J.H."/>
        </authorList>
    </citation>
    <scope>NUCLEOTIDE SEQUENCE [LARGE SCALE GENOMIC DNA]</scope>
    <source>
        <strain evidence="1 2">DSM 24997</strain>
    </source>
</reference>
<dbReference type="PATRIC" id="fig|1126833.4.peg.2657"/>
<dbReference type="GO" id="GO:0004061">
    <property type="term" value="F:arylformamidase activity"/>
    <property type="evidence" value="ECO:0007669"/>
    <property type="project" value="InterPro"/>
</dbReference>
<keyword evidence="2" id="KW-1185">Reference proteome</keyword>
<dbReference type="HOGENOM" id="CLU_030671_3_0_9"/>
<dbReference type="OrthoDB" id="9796085at2"/>
<dbReference type="Gene3D" id="3.50.30.50">
    <property type="entry name" value="Putative cyclase"/>
    <property type="match status" value="1"/>
</dbReference>
<dbReference type="PANTHER" id="PTHR31118:SF32">
    <property type="entry name" value="KYNURENINE FORMAMIDASE"/>
    <property type="match status" value="1"/>
</dbReference>
<dbReference type="InterPro" id="IPR007325">
    <property type="entry name" value="KFase/CYL"/>
</dbReference>
<reference evidence="2" key="2">
    <citation type="submission" date="2015-03" db="EMBL/GenBank/DDBJ databases">
        <title>Genome sequence of Paenibacillus beijingensis strain DSM 24997T.</title>
        <authorList>
            <person name="Kwak Y."/>
            <person name="Shin J.-H."/>
        </authorList>
    </citation>
    <scope>NUCLEOTIDE SEQUENCE [LARGE SCALE GENOMIC DNA]</scope>
    <source>
        <strain evidence="2">DSM 24997</strain>
    </source>
</reference>
<dbReference type="SUPFAM" id="SSF102198">
    <property type="entry name" value="Putative cyclase"/>
    <property type="match status" value="1"/>
</dbReference>
<dbReference type="STRING" id="1126833.VN24_12135"/>
<name>A0A0D5NJC4_9BACL</name>
<evidence type="ECO:0008006" key="3">
    <source>
        <dbReference type="Google" id="ProtNLM"/>
    </source>
</evidence>
<dbReference type="RefSeq" id="WP_045670623.1">
    <property type="nucleotide sequence ID" value="NZ_CP011058.1"/>
</dbReference>
<dbReference type="Pfam" id="PF04199">
    <property type="entry name" value="Cyclase"/>
    <property type="match status" value="1"/>
</dbReference>
<dbReference type="Proteomes" id="UP000032633">
    <property type="component" value="Chromosome"/>
</dbReference>
<dbReference type="KEGG" id="pbj:VN24_12135"/>
<evidence type="ECO:0000313" key="1">
    <source>
        <dbReference type="EMBL" id="AJY75190.1"/>
    </source>
</evidence>
<gene>
    <name evidence="1" type="ORF">VN24_12135</name>
</gene>
<dbReference type="InterPro" id="IPR037175">
    <property type="entry name" value="KFase_sf"/>
</dbReference>
<dbReference type="EMBL" id="CP011058">
    <property type="protein sequence ID" value="AJY75190.1"/>
    <property type="molecule type" value="Genomic_DNA"/>
</dbReference>
<evidence type="ECO:0000313" key="2">
    <source>
        <dbReference type="Proteomes" id="UP000032633"/>
    </source>
</evidence>
<dbReference type="AlphaFoldDB" id="A0A0D5NJC4"/>
<organism evidence="1 2">
    <name type="scientific">Paenibacillus beijingensis</name>
    <dbReference type="NCBI Taxonomy" id="1126833"/>
    <lineage>
        <taxon>Bacteria</taxon>
        <taxon>Bacillati</taxon>
        <taxon>Bacillota</taxon>
        <taxon>Bacilli</taxon>
        <taxon>Bacillales</taxon>
        <taxon>Paenibacillaceae</taxon>
        <taxon>Paenibacillus</taxon>
    </lineage>
</organism>
<dbReference type="GO" id="GO:0019441">
    <property type="term" value="P:L-tryptophan catabolic process to kynurenine"/>
    <property type="evidence" value="ECO:0007669"/>
    <property type="project" value="InterPro"/>
</dbReference>